<dbReference type="PANTHER" id="PTHR34293">
    <property type="entry name" value="HTH-TYPE TRANSCRIPTIONAL REGULATOR TRMBL2"/>
    <property type="match status" value="1"/>
</dbReference>
<name>F0V3X6_9ACTN</name>
<dbReference type="InterPro" id="IPR016032">
    <property type="entry name" value="Sig_transdc_resp-reg_C-effctor"/>
</dbReference>
<dbReference type="Gene3D" id="1.10.10.10">
    <property type="entry name" value="Winged helix-like DNA-binding domain superfamily/Winged helix DNA-binding domain"/>
    <property type="match status" value="1"/>
</dbReference>
<dbReference type="InterPro" id="IPR000792">
    <property type="entry name" value="Tscrpt_reg_LuxR_C"/>
</dbReference>
<protein>
    <submittedName>
        <fullName evidence="2">LuxR like regulator</fullName>
    </submittedName>
</protein>
<dbReference type="GO" id="GO:0006355">
    <property type="term" value="P:regulation of DNA-templated transcription"/>
    <property type="evidence" value="ECO:0007669"/>
    <property type="project" value="InterPro"/>
</dbReference>
<dbReference type="GO" id="GO:0003677">
    <property type="term" value="F:DNA binding"/>
    <property type="evidence" value="ECO:0007669"/>
    <property type="project" value="InterPro"/>
</dbReference>
<evidence type="ECO:0000259" key="1">
    <source>
        <dbReference type="SMART" id="SM00421"/>
    </source>
</evidence>
<sequence>MYDLYGWVLERGYFDDGQAAEELGVELKEVVKAFERLILLGLIRVDPSNRLRARAVDPDVASVRHVLPLHHTIRREQEKLDRLTSDFTRLRERFLNPVRLKDPSGNRCQSFKVIPDLDEVRAALNRAAAECRQEMLTMQPGGNRAPEALEEARSRDHALLSRGVTMRTLYHHTARFNGPSLAYMDEAVSRGAEYRTAHELVGRLVLFDRTRTAFIPMADDEDGAVCISEPSVVAYLRKVFEMLWTRATPLTGATAADLGQVAKELDGSILQLLAAGLKDEAIARRVGMSLRTTRRHIADIMKQLGAESRFQAGVLAARAQGLI</sequence>
<accession>F0V3X6</accession>
<evidence type="ECO:0000313" key="2">
    <source>
        <dbReference type="EMBL" id="CBW54659.1"/>
    </source>
</evidence>
<dbReference type="EMBL" id="FR687018">
    <property type="protein sequence ID" value="CBW54659.1"/>
    <property type="molecule type" value="Genomic_DNA"/>
</dbReference>
<dbReference type="CDD" id="cd06170">
    <property type="entry name" value="LuxR_C_like"/>
    <property type="match status" value="1"/>
</dbReference>
<proteinExistence type="predicted"/>
<feature type="domain" description="HTH luxR-type" evidence="1">
    <location>
        <begin position="262"/>
        <end position="316"/>
    </location>
</feature>
<dbReference type="Pfam" id="PF00196">
    <property type="entry name" value="GerE"/>
    <property type="match status" value="1"/>
</dbReference>
<dbReference type="InterPro" id="IPR051797">
    <property type="entry name" value="TrmB-like"/>
</dbReference>
<organism evidence="2">
    <name type="scientific">Streptomyces cinnabarigriseus</name>
    <dbReference type="NCBI Taxonomy" id="319633"/>
    <lineage>
        <taxon>Bacteria</taxon>
        <taxon>Bacillati</taxon>
        <taxon>Actinomycetota</taxon>
        <taxon>Actinomycetes</taxon>
        <taxon>Kitasatosporales</taxon>
        <taxon>Streptomycetaceae</taxon>
        <taxon>Streptomyces</taxon>
    </lineage>
</organism>
<dbReference type="AlphaFoldDB" id="F0V3X6"/>
<dbReference type="SMART" id="SM00421">
    <property type="entry name" value="HTH_LUXR"/>
    <property type="match status" value="1"/>
</dbReference>
<dbReference type="SUPFAM" id="SSF46894">
    <property type="entry name" value="C-terminal effector domain of the bipartite response regulators"/>
    <property type="match status" value="1"/>
</dbReference>
<dbReference type="InterPro" id="IPR036388">
    <property type="entry name" value="WH-like_DNA-bd_sf"/>
</dbReference>
<dbReference type="PANTHER" id="PTHR34293:SF1">
    <property type="entry name" value="HTH-TYPE TRANSCRIPTIONAL REGULATOR TRMBL2"/>
    <property type="match status" value="1"/>
</dbReference>
<reference evidence="2" key="1">
    <citation type="submission" date="2010-08" db="EMBL/GenBank/DDBJ databases">
        <title>Mining the cinnabaramide biosynthetic pathway to generate novel proteasome inhibitors with improved bioactivity.</title>
        <authorList>
            <person name="Rachid S."/>
            <person name="Huo L."/>
            <person name="Stadler M."/>
            <person name="Bitzer J."/>
            <person name="Mueller R."/>
        </authorList>
    </citation>
    <scope>NUCLEOTIDE SEQUENCE</scope>
    <source>
        <strain evidence="2">JS360</strain>
    </source>
</reference>